<evidence type="ECO:0000256" key="5">
    <source>
        <dbReference type="SAM" id="SignalP"/>
    </source>
</evidence>
<evidence type="ECO:0000259" key="8">
    <source>
        <dbReference type="Pfam" id="PF07732"/>
    </source>
</evidence>
<dbReference type="Proteomes" id="UP000670527">
    <property type="component" value="Unassembled WGS sequence"/>
</dbReference>
<dbReference type="InterPro" id="IPR034282">
    <property type="entry name" value="CuRO_2_CopA"/>
</dbReference>
<keyword evidence="2" id="KW-0560">Oxidoreductase</keyword>
<dbReference type="InterPro" id="IPR034279">
    <property type="entry name" value="CuRO_3_CopA"/>
</dbReference>
<keyword evidence="10" id="KW-1185">Reference proteome</keyword>
<dbReference type="PANTHER" id="PTHR11709">
    <property type="entry name" value="MULTI-COPPER OXIDASE"/>
    <property type="match status" value="1"/>
</dbReference>
<feature type="chain" id="PRO_5046425016" evidence="5">
    <location>
        <begin position="24"/>
        <end position="859"/>
    </location>
</feature>
<dbReference type="Gene3D" id="2.60.40.420">
    <property type="entry name" value="Cupredoxins - blue copper proteins"/>
    <property type="match status" value="3"/>
</dbReference>
<dbReference type="EMBL" id="JAGETX010000009">
    <property type="protein sequence ID" value="MBO3272113.1"/>
    <property type="molecule type" value="Genomic_DNA"/>
</dbReference>
<dbReference type="CDD" id="cd13874">
    <property type="entry name" value="CuRO_2_CopA"/>
    <property type="match status" value="1"/>
</dbReference>
<evidence type="ECO:0000256" key="4">
    <source>
        <dbReference type="SAM" id="MobiDB-lite"/>
    </source>
</evidence>
<keyword evidence="5" id="KW-0732">Signal</keyword>
<comment type="caution">
    <text evidence="9">The sequence shown here is derived from an EMBL/GenBank/DDBJ whole genome shotgun (WGS) entry which is preliminary data.</text>
</comment>
<evidence type="ECO:0000256" key="3">
    <source>
        <dbReference type="ARBA" id="ARBA00023008"/>
    </source>
</evidence>
<evidence type="ECO:0000313" key="10">
    <source>
        <dbReference type="Proteomes" id="UP000670527"/>
    </source>
</evidence>
<evidence type="ECO:0000256" key="2">
    <source>
        <dbReference type="ARBA" id="ARBA00023002"/>
    </source>
</evidence>
<name>A0ABS3TFY7_9BACT</name>
<dbReference type="Pfam" id="PF07731">
    <property type="entry name" value="Cu-oxidase_2"/>
    <property type="match status" value="1"/>
</dbReference>
<dbReference type="CDD" id="cd13896">
    <property type="entry name" value="CuRO_3_CopA"/>
    <property type="match status" value="1"/>
</dbReference>
<feature type="domain" description="Plastocyanin-like" evidence="6">
    <location>
        <begin position="155"/>
        <end position="303"/>
    </location>
</feature>
<dbReference type="SUPFAM" id="SSF49503">
    <property type="entry name" value="Cupredoxins"/>
    <property type="match status" value="3"/>
</dbReference>
<dbReference type="InterPro" id="IPR045087">
    <property type="entry name" value="Cu-oxidase_fam"/>
</dbReference>
<feature type="region of interest" description="Disordered" evidence="4">
    <location>
        <begin position="394"/>
        <end position="416"/>
    </location>
</feature>
<dbReference type="InterPro" id="IPR011706">
    <property type="entry name" value="Cu-oxidase_C"/>
</dbReference>
<gene>
    <name evidence="9" type="ORF">J4D97_15740</name>
</gene>
<reference evidence="9 10" key="1">
    <citation type="submission" date="2021-03" db="EMBL/GenBank/DDBJ databases">
        <authorList>
            <person name="Kim M.K."/>
        </authorList>
    </citation>
    <scope>NUCLEOTIDE SEQUENCE [LARGE SCALE GENOMIC DNA]</scope>
    <source>
        <strain evidence="9 10">BT507</strain>
    </source>
</reference>
<dbReference type="PROSITE" id="PS00080">
    <property type="entry name" value="MULTICOPPER_OXIDASE2"/>
    <property type="match status" value="1"/>
</dbReference>
<keyword evidence="1" id="KW-0479">Metal-binding</keyword>
<keyword evidence="3" id="KW-0186">Copper</keyword>
<evidence type="ECO:0000313" key="9">
    <source>
        <dbReference type="EMBL" id="MBO3272113.1"/>
    </source>
</evidence>
<organism evidence="9 10">
    <name type="scientific">Hymenobacter defluvii</name>
    <dbReference type="NCBI Taxonomy" id="2054411"/>
    <lineage>
        <taxon>Bacteria</taxon>
        <taxon>Pseudomonadati</taxon>
        <taxon>Bacteroidota</taxon>
        <taxon>Cytophagia</taxon>
        <taxon>Cytophagales</taxon>
        <taxon>Hymenobacteraceae</taxon>
        <taxon>Hymenobacter</taxon>
    </lineage>
</organism>
<protein>
    <submittedName>
        <fullName evidence="9">Multicopper oxidase domain-containing protein</fullName>
    </submittedName>
</protein>
<feature type="signal peptide" evidence="5">
    <location>
        <begin position="1"/>
        <end position="23"/>
    </location>
</feature>
<dbReference type="Pfam" id="PF07732">
    <property type="entry name" value="Cu-oxidase_3"/>
    <property type="match status" value="1"/>
</dbReference>
<accession>A0ABS3TFY7</accession>
<dbReference type="InterPro" id="IPR002355">
    <property type="entry name" value="Cu_oxidase_Cu_BS"/>
</dbReference>
<proteinExistence type="predicted"/>
<feature type="domain" description="Plastocyanin-like" evidence="7">
    <location>
        <begin position="536"/>
        <end position="648"/>
    </location>
</feature>
<dbReference type="RefSeq" id="WP_208308381.1">
    <property type="nucleotide sequence ID" value="NZ_JAGETX010000009.1"/>
</dbReference>
<dbReference type="InterPro" id="IPR011707">
    <property type="entry name" value="Cu-oxidase-like_N"/>
</dbReference>
<dbReference type="InterPro" id="IPR001117">
    <property type="entry name" value="Cu-oxidase_2nd"/>
</dbReference>
<evidence type="ECO:0000259" key="6">
    <source>
        <dbReference type="Pfam" id="PF00394"/>
    </source>
</evidence>
<evidence type="ECO:0000256" key="1">
    <source>
        <dbReference type="ARBA" id="ARBA00022723"/>
    </source>
</evidence>
<sequence length="859" mass="96423">MRIITQSFLALLFLLLTTRPAWAQMDTAVYQLTIRQELVNKAGKAVPAMTVNGGIPGPTIRFQEGGYAVIYVKNEMDVETSVHWHGLLLPNFYDGVPYLTTPPIRPGQTQKYEFPLKQAGTYWYHSHTMLQEQSGVYGSIVIEPRQERLTYDKDLVMVLSDWTNQQPKNVLRFLKRGTEWYNIRKGTATPLNRVVARGAFGAQLNFWKQRMEGMDIADVYYNAFLVNGQPVQHYPEFKPGERVRLRIINGSASTQFWMTFGGEDPLLVAADGQDVVPVPHNKTFIAVAETYDFLVTVPANGQLEFRAMAQDGSGTTSAYLGTGPVLKAPVLPRPDKIGLMQQMAKMDMRMGAPALKFRPHHVDPQQMKANWGMQMGKKGKDDGMSGMQGMKMDGPSGMSKGPKLRPAAGSPADTMPAGHQMPMAGMPMSHDMSRADPAAKPMTMADSTDMAGMRMPGADAQQASPKTGTDARMAGMKMNDAKTGNRQPDDAKMAGMKMNGAGGDGKMADMDMFSEYGYDYLRAPQKTIYADTIPVREILLNLTGNMQRYIWSLNGVPLSSADKIPIRGNQITRITYNNLTMMHHPMHLHGHFFRVINENGEYSPLKHTVNVPPMKQVTIEVLGNEYGDWFLHCHILYHLVGGMARIVSYDTPRDPRLKGFPVSKLVHETNKYYTWGRLDAASHMSSLNLVSSNVRNQFNLSVEYGWNRNMETEVSYERYLYDYLRVFGGVNVENTRRRAAPAPSEQGPGPMTTETSTTAVAGLRFLTPYLFSLDARIDNQLRPRLSLGREIMIFPRLLAFGYYEYQADFGWVNKLENNRRFTKEVVWNTGLEYMLSRNFSLMGSYDNRFGGGGGLTVRF</sequence>
<evidence type="ECO:0000259" key="7">
    <source>
        <dbReference type="Pfam" id="PF07731"/>
    </source>
</evidence>
<feature type="domain" description="Plastocyanin-like" evidence="8">
    <location>
        <begin position="37"/>
        <end position="146"/>
    </location>
</feature>
<dbReference type="InterPro" id="IPR008972">
    <property type="entry name" value="Cupredoxin"/>
</dbReference>
<dbReference type="PANTHER" id="PTHR11709:SF394">
    <property type="entry name" value="FI03373P-RELATED"/>
    <property type="match status" value="1"/>
</dbReference>
<dbReference type="Pfam" id="PF00394">
    <property type="entry name" value="Cu-oxidase"/>
    <property type="match status" value="1"/>
</dbReference>